<dbReference type="RefSeq" id="WP_015717013.1">
    <property type="nucleotide sequence ID" value="NZ_PELX01000199.1"/>
</dbReference>
<dbReference type="AlphaFoldDB" id="A0A430ULM6"/>
<dbReference type="Proteomes" id="UP000287173">
    <property type="component" value="Unassembled WGS sequence"/>
</dbReference>
<organism evidence="1 3">
    <name type="scientific">Thermus scotoductus</name>
    <dbReference type="NCBI Taxonomy" id="37636"/>
    <lineage>
        <taxon>Bacteria</taxon>
        <taxon>Thermotogati</taxon>
        <taxon>Deinococcota</taxon>
        <taxon>Deinococci</taxon>
        <taxon>Thermales</taxon>
        <taxon>Thermaceae</taxon>
        <taxon>Thermus</taxon>
    </lineage>
</organism>
<sequence length="313" mass="35237">MAIGFFVFLILLTALVINAPWLLQQGYAWYYRGRVGALTPWEGSFRQKLLVLAPHPDDETLAAGGLIQKVQASGGQVFIAWMTLGDGFQWDAALLDRTLRPRPGDLRKLAERRIGEAKAAARTLGVPENHLFFLGYPDRGLLHLFLENFFTPYRSPATRLDRVAYPGTVSPGAPYTGEAWETDLRRILERVAPDIVAAPAPEDAHVDHRATAYMALRLLGERGWLSRLRFYIVHGGLEWPLPKGLHPGLYLEPPPRGRHLAWQRLDLTPEEEARKLQALKAHRSQMEILGRFMEAFVRKNELFTPASNPPVAP</sequence>
<comment type="caution">
    <text evidence="1">The sequence shown here is derived from an EMBL/GenBank/DDBJ whole genome shotgun (WGS) entry which is preliminary data.</text>
</comment>
<dbReference type="GO" id="GO:0016811">
    <property type="term" value="F:hydrolase activity, acting on carbon-nitrogen (but not peptide) bonds, in linear amides"/>
    <property type="evidence" value="ECO:0007669"/>
    <property type="project" value="TreeGrafter"/>
</dbReference>
<accession>A0A430ULM6</accession>
<dbReference type="EMBL" id="PEMG01000444">
    <property type="protein sequence ID" value="RTI04992.1"/>
    <property type="molecule type" value="Genomic_DNA"/>
</dbReference>
<dbReference type="Pfam" id="PF02585">
    <property type="entry name" value="PIG-L"/>
    <property type="match status" value="1"/>
</dbReference>
<dbReference type="PANTHER" id="PTHR12993:SF29">
    <property type="entry name" value="BLR3841 PROTEIN"/>
    <property type="match status" value="1"/>
</dbReference>
<name>A0A430ULM6_THESC</name>
<gene>
    <name evidence="2" type="ORF">CSW25_06735</name>
    <name evidence="1" type="ORF">CSW30_12355</name>
</gene>
<dbReference type="InterPro" id="IPR003737">
    <property type="entry name" value="GlcNAc_PI_deacetylase-related"/>
</dbReference>
<evidence type="ECO:0000313" key="1">
    <source>
        <dbReference type="EMBL" id="RTI04992.1"/>
    </source>
</evidence>
<reference evidence="3 4" key="2">
    <citation type="journal article" date="2019" name="Extremophiles">
        <title>Biogeography of thermophiles and predominance of Thermus scotoductus in domestic water heaters.</title>
        <authorList>
            <person name="Wilpiszeski R.L."/>
            <person name="Zhang Z."/>
            <person name="House C.H."/>
        </authorList>
    </citation>
    <scope>NUCLEOTIDE SEQUENCE [LARGE SCALE GENOMIC DNA]</scope>
    <source>
        <strain evidence="2 4">12_S12</strain>
        <strain evidence="1 3">17_S17</strain>
    </source>
</reference>
<dbReference type="EMBL" id="PEML01000199">
    <property type="protein sequence ID" value="RTI07193.1"/>
    <property type="molecule type" value="Genomic_DNA"/>
</dbReference>
<dbReference type="SUPFAM" id="SSF102588">
    <property type="entry name" value="LmbE-like"/>
    <property type="match status" value="1"/>
</dbReference>
<proteinExistence type="predicted"/>
<reference evidence="2" key="1">
    <citation type="submission" date="2017-10" db="EMBL/GenBank/DDBJ databases">
        <authorList>
            <person name="Wilpiszeski R.L."/>
            <person name="Zhidan Z."/>
            <person name="House C.H."/>
        </authorList>
    </citation>
    <scope>NUCLEOTIDE SEQUENCE</scope>
    <source>
        <strain evidence="2">12_S12</strain>
    </source>
</reference>
<protein>
    <submittedName>
        <fullName evidence="1">PIG-L family deacetylase</fullName>
    </submittedName>
</protein>
<dbReference type="Gene3D" id="3.40.50.10320">
    <property type="entry name" value="LmbE-like"/>
    <property type="match status" value="1"/>
</dbReference>
<dbReference type="Proteomes" id="UP000287962">
    <property type="component" value="Unassembled WGS sequence"/>
</dbReference>
<dbReference type="InterPro" id="IPR024078">
    <property type="entry name" value="LmbE-like_dom_sf"/>
</dbReference>
<dbReference type="PANTHER" id="PTHR12993">
    <property type="entry name" value="N-ACETYLGLUCOSAMINYL-PHOSPHATIDYLINOSITOL DE-N-ACETYLASE-RELATED"/>
    <property type="match status" value="1"/>
</dbReference>
<evidence type="ECO:0000313" key="2">
    <source>
        <dbReference type="EMBL" id="RTI07193.1"/>
    </source>
</evidence>
<keyword evidence="4" id="KW-1185">Reference proteome</keyword>
<evidence type="ECO:0000313" key="3">
    <source>
        <dbReference type="Proteomes" id="UP000287173"/>
    </source>
</evidence>
<evidence type="ECO:0000313" key="4">
    <source>
        <dbReference type="Proteomes" id="UP000287962"/>
    </source>
</evidence>